<proteinExistence type="inferred from homology"/>
<dbReference type="PANTHER" id="PTHR21047">
    <property type="entry name" value="DTDP-6-DEOXY-D-GLUCOSE-3,5 EPIMERASE"/>
    <property type="match status" value="1"/>
</dbReference>
<dbReference type="EMBL" id="JACCKA010000054">
    <property type="protein sequence ID" value="NZA26432.1"/>
    <property type="molecule type" value="Genomic_DNA"/>
</dbReference>
<dbReference type="Gene3D" id="2.60.120.10">
    <property type="entry name" value="Jelly Rolls"/>
    <property type="match status" value="1"/>
</dbReference>
<comment type="similarity">
    <text evidence="7">Belongs to the dTDP-4-dehydrorhamnose 3,5-epimerase family.</text>
</comment>
<gene>
    <name evidence="8" type="primary">rfbC</name>
    <name evidence="8" type="ORF">H0E84_08540</name>
</gene>
<comment type="subunit">
    <text evidence="7">Homodimer.</text>
</comment>
<dbReference type="InterPro" id="IPR014710">
    <property type="entry name" value="RmlC-like_jellyroll"/>
</dbReference>
<dbReference type="CDD" id="cd00438">
    <property type="entry name" value="cupin_RmlC"/>
    <property type="match status" value="1"/>
</dbReference>
<dbReference type="SUPFAM" id="SSF51182">
    <property type="entry name" value="RmlC-like cupins"/>
    <property type="match status" value="1"/>
</dbReference>
<feature type="active site" description="Proton donor" evidence="5">
    <location>
        <position position="130"/>
    </location>
</feature>
<dbReference type="RefSeq" id="WP_180678220.1">
    <property type="nucleotide sequence ID" value="NZ_JACCKA010000054.1"/>
</dbReference>
<name>A0A853JCD6_9GAMM</name>
<evidence type="ECO:0000256" key="2">
    <source>
        <dbReference type="ARBA" id="ARBA00001997"/>
    </source>
</evidence>
<evidence type="ECO:0000256" key="3">
    <source>
        <dbReference type="ARBA" id="ARBA00012098"/>
    </source>
</evidence>
<protein>
    <recommendedName>
        <fullName evidence="4 7">dTDP-4-dehydrorhamnose 3,5-epimerase</fullName>
        <ecNumber evidence="3 7">5.1.3.13</ecNumber>
    </recommendedName>
    <alternativeName>
        <fullName evidence="7">Thymidine diphospho-4-keto-rhamnose 3,5-epimerase</fullName>
    </alternativeName>
</protein>
<dbReference type="Proteomes" id="UP000578091">
    <property type="component" value="Unassembled WGS sequence"/>
</dbReference>
<sequence>MKIVRTDLPECLVVEPRVFEDERGFFFEAFSQWALASEGLSPAFAQGNVSLSRRGVLRGLHYQWPKPQGKYISVLEGEAWDVAVDVRAGSPTFGRWTAVLLTADNRRQFWVPEGFAHGFVALSDRVLVTYLCTSAYDAAADAAIRWNDPDLAIDWPIARPLLSDKDAGAPLLAEIGEERLPHYDAPSARVPPGLMGAGGAGR</sequence>
<dbReference type="GO" id="GO:0005829">
    <property type="term" value="C:cytosol"/>
    <property type="evidence" value="ECO:0007669"/>
    <property type="project" value="TreeGrafter"/>
</dbReference>
<comment type="caution">
    <text evidence="8">The sequence shown here is derived from an EMBL/GenBank/DDBJ whole genome shotgun (WGS) entry which is preliminary data.</text>
</comment>
<dbReference type="GO" id="GO:0019305">
    <property type="term" value="P:dTDP-rhamnose biosynthetic process"/>
    <property type="evidence" value="ECO:0007669"/>
    <property type="project" value="UniProtKB-UniRule"/>
</dbReference>
<keyword evidence="9" id="KW-1185">Reference proteome</keyword>
<evidence type="ECO:0000256" key="4">
    <source>
        <dbReference type="ARBA" id="ARBA00019595"/>
    </source>
</evidence>
<accession>A0A853JCD6</accession>
<evidence type="ECO:0000256" key="6">
    <source>
        <dbReference type="PIRSR" id="PIRSR600888-3"/>
    </source>
</evidence>
<feature type="active site" description="Proton acceptor" evidence="5">
    <location>
        <position position="61"/>
    </location>
</feature>
<evidence type="ECO:0000256" key="1">
    <source>
        <dbReference type="ARBA" id="ARBA00001298"/>
    </source>
</evidence>
<dbReference type="PANTHER" id="PTHR21047:SF2">
    <property type="entry name" value="THYMIDINE DIPHOSPHO-4-KETO-RHAMNOSE 3,5-EPIMERASE"/>
    <property type="match status" value="1"/>
</dbReference>
<reference evidence="8 9" key="1">
    <citation type="submission" date="2020-07" db="EMBL/GenBank/DDBJ databases">
        <title>Luteimonas sp. SJ-92.</title>
        <authorList>
            <person name="Huang X.-X."/>
            <person name="Xu L."/>
            <person name="Sun J.-Q."/>
        </authorList>
    </citation>
    <scope>NUCLEOTIDE SEQUENCE [LARGE SCALE GENOMIC DNA]</scope>
    <source>
        <strain evidence="8 9">SJ-92</strain>
    </source>
</reference>
<evidence type="ECO:0000256" key="5">
    <source>
        <dbReference type="PIRSR" id="PIRSR600888-1"/>
    </source>
</evidence>
<comment type="catalytic activity">
    <reaction evidence="1 7">
        <text>dTDP-4-dehydro-6-deoxy-alpha-D-glucose = dTDP-4-dehydro-beta-L-rhamnose</text>
        <dbReference type="Rhea" id="RHEA:16969"/>
        <dbReference type="ChEBI" id="CHEBI:57649"/>
        <dbReference type="ChEBI" id="CHEBI:62830"/>
        <dbReference type="EC" id="5.1.3.13"/>
    </reaction>
</comment>
<dbReference type="Pfam" id="PF00908">
    <property type="entry name" value="dTDP_sugar_isom"/>
    <property type="match status" value="1"/>
</dbReference>
<dbReference type="NCBIfam" id="TIGR01221">
    <property type="entry name" value="rmlC"/>
    <property type="match status" value="1"/>
</dbReference>
<dbReference type="InterPro" id="IPR011051">
    <property type="entry name" value="RmlC_Cupin_sf"/>
</dbReference>
<feature type="site" description="Participates in a stacking interaction with the thymidine ring of dTDP-4-oxo-6-deoxyglucose" evidence="6">
    <location>
        <position position="136"/>
    </location>
</feature>
<organism evidence="8 9">
    <name type="scientific">Luteimonas salinisoli</name>
    <dbReference type="NCBI Taxonomy" id="2752307"/>
    <lineage>
        <taxon>Bacteria</taxon>
        <taxon>Pseudomonadati</taxon>
        <taxon>Pseudomonadota</taxon>
        <taxon>Gammaproteobacteria</taxon>
        <taxon>Lysobacterales</taxon>
        <taxon>Lysobacteraceae</taxon>
        <taxon>Luteimonas</taxon>
    </lineage>
</organism>
<dbReference type="GO" id="GO:0008830">
    <property type="term" value="F:dTDP-4-dehydrorhamnose 3,5-epimerase activity"/>
    <property type="evidence" value="ECO:0007669"/>
    <property type="project" value="UniProtKB-UniRule"/>
</dbReference>
<dbReference type="GO" id="GO:0000271">
    <property type="term" value="P:polysaccharide biosynthetic process"/>
    <property type="evidence" value="ECO:0007669"/>
    <property type="project" value="TreeGrafter"/>
</dbReference>
<evidence type="ECO:0000313" key="8">
    <source>
        <dbReference type="EMBL" id="NZA26432.1"/>
    </source>
</evidence>
<dbReference type="UniPathway" id="UPA00124"/>
<evidence type="ECO:0000313" key="9">
    <source>
        <dbReference type="Proteomes" id="UP000578091"/>
    </source>
</evidence>
<dbReference type="AlphaFoldDB" id="A0A853JCD6"/>
<evidence type="ECO:0000256" key="7">
    <source>
        <dbReference type="RuleBase" id="RU364069"/>
    </source>
</evidence>
<keyword evidence="7 8" id="KW-0413">Isomerase</keyword>
<dbReference type="InterPro" id="IPR000888">
    <property type="entry name" value="RmlC-like"/>
</dbReference>
<dbReference type="EC" id="5.1.3.13" evidence="3 7"/>
<comment type="function">
    <text evidence="2 7">Catalyzes the epimerization of the C3' and C5'positions of dTDP-6-deoxy-D-xylo-4-hexulose, forming dTDP-6-deoxy-L-lyxo-4-hexulose.</text>
</comment>
<comment type="pathway">
    <text evidence="7">Carbohydrate biosynthesis; dTDP-L-rhamnose biosynthesis.</text>
</comment>